<dbReference type="AlphaFoldDB" id="A0AAV7IT65"/>
<keyword evidence="2" id="KW-1185">Reference proteome</keyword>
<protein>
    <submittedName>
        <fullName evidence="1">Uncharacterized protein</fullName>
    </submittedName>
</protein>
<comment type="caution">
    <text evidence="1">The sequence shown here is derived from an EMBL/GenBank/DDBJ whole genome shotgun (WGS) entry which is preliminary data.</text>
</comment>
<evidence type="ECO:0000313" key="1">
    <source>
        <dbReference type="EMBL" id="KAH0558280.1"/>
    </source>
</evidence>
<proteinExistence type="predicted"/>
<gene>
    <name evidence="1" type="ORF">KQX54_015405</name>
</gene>
<reference evidence="1 2" key="1">
    <citation type="journal article" date="2021" name="J. Hered.">
        <title>A chromosome-level genome assembly of the parasitoid wasp, Cotesia glomerata (Hymenoptera: Braconidae).</title>
        <authorList>
            <person name="Pinto B.J."/>
            <person name="Weis J.J."/>
            <person name="Gamble T."/>
            <person name="Ode P.J."/>
            <person name="Paul R."/>
            <person name="Zaspel J.M."/>
        </authorList>
    </citation>
    <scope>NUCLEOTIDE SEQUENCE [LARGE SCALE GENOMIC DNA]</scope>
    <source>
        <strain evidence="1">CgM1</strain>
    </source>
</reference>
<dbReference type="EMBL" id="JAHXZJ010000747">
    <property type="protein sequence ID" value="KAH0558280.1"/>
    <property type="molecule type" value="Genomic_DNA"/>
</dbReference>
<evidence type="ECO:0000313" key="2">
    <source>
        <dbReference type="Proteomes" id="UP000826195"/>
    </source>
</evidence>
<sequence>MEREVRRKFDPSPHSSVPLLWFCLRVPEEINSSAEREIRNYSDCSKNCRAQASVKDRQVMVIEETPGWDYQGVYWYNMDCILHQVYSIAPIHCVYTWMYDVFGSSGWIQSLGRFEQKLPSRLVAGR</sequence>
<accession>A0AAV7IT65</accession>
<organism evidence="1 2">
    <name type="scientific">Cotesia glomerata</name>
    <name type="common">Lepidopteran parasitic wasp</name>
    <name type="synonym">Apanteles glomeratus</name>
    <dbReference type="NCBI Taxonomy" id="32391"/>
    <lineage>
        <taxon>Eukaryota</taxon>
        <taxon>Metazoa</taxon>
        <taxon>Ecdysozoa</taxon>
        <taxon>Arthropoda</taxon>
        <taxon>Hexapoda</taxon>
        <taxon>Insecta</taxon>
        <taxon>Pterygota</taxon>
        <taxon>Neoptera</taxon>
        <taxon>Endopterygota</taxon>
        <taxon>Hymenoptera</taxon>
        <taxon>Apocrita</taxon>
        <taxon>Ichneumonoidea</taxon>
        <taxon>Braconidae</taxon>
        <taxon>Microgastrinae</taxon>
        <taxon>Cotesia</taxon>
    </lineage>
</organism>
<dbReference type="Proteomes" id="UP000826195">
    <property type="component" value="Unassembled WGS sequence"/>
</dbReference>
<name>A0AAV7IT65_COTGL</name>